<name>A0A6M1RX16_9HYPH</name>
<dbReference type="AlphaFoldDB" id="A0A6M1RX16"/>
<dbReference type="Pfam" id="PF02826">
    <property type="entry name" value="2-Hacid_dh_C"/>
    <property type="match status" value="1"/>
</dbReference>
<evidence type="ECO:0000256" key="1">
    <source>
        <dbReference type="ARBA" id="ARBA00023002"/>
    </source>
</evidence>
<dbReference type="PANTHER" id="PTHR43333:SF1">
    <property type="entry name" value="D-ISOMER SPECIFIC 2-HYDROXYACID DEHYDROGENASE NAD-BINDING DOMAIN-CONTAINING PROTEIN"/>
    <property type="match status" value="1"/>
</dbReference>
<evidence type="ECO:0000259" key="3">
    <source>
        <dbReference type="Pfam" id="PF02826"/>
    </source>
</evidence>
<evidence type="ECO:0000313" key="5">
    <source>
        <dbReference type="Proteomes" id="UP000477849"/>
    </source>
</evidence>
<evidence type="ECO:0000256" key="2">
    <source>
        <dbReference type="ARBA" id="ARBA00023027"/>
    </source>
</evidence>
<keyword evidence="1" id="KW-0560">Oxidoreductase</keyword>
<dbReference type="RefSeq" id="WP_163901542.1">
    <property type="nucleotide sequence ID" value="NZ_CP048427.1"/>
</dbReference>
<sequence length="321" mass="34769">MTSPAASFRPVIACNLDPEQVERLRAHRSQPFVIPYTDTAPAWEVPEEADFLFTFFKGWANAPRQKPAGWPHRLKWVQIASAGIDAFPDWIFEAPLVTTGRGISAEAIAEYVIAAVFAHEKHLFDDLLVHSADAWQKRTLNLVSGKTIGFYGFGAIARRTSEKARALGMQVAATRRGPAGEGDGVRWFSDLASMAAEVDHLILAVPLTAETRRSVGAGVLAAARPGLHLVNVCRGEVIDDDALLASLDNGQLSAATLDVTAPEPLPAGHVFYTHPKIRLTPHISWTSEDNAARIAAKLHGNLDRFLAGDPLEDTVVAGRGY</sequence>
<dbReference type="Proteomes" id="UP000477849">
    <property type="component" value="Unassembled WGS sequence"/>
</dbReference>
<keyword evidence="2" id="KW-0520">NAD</keyword>
<dbReference type="Gene3D" id="3.40.50.720">
    <property type="entry name" value="NAD(P)-binding Rossmann-like Domain"/>
    <property type="match status" value="2"/>
</dbReference>
<dbReference type="EMBL" id="JAAKZH010000010">
    <property type="protein sequence ID" value="NGO66354.1"/>
    <property type="molecule type" value="Genomic_DNA"/>
</dbReference>
<keyword evidence="5" id="KW-1185">Reference proteome</keyword>
<evidence type="ECO:0000313" key="4">
    <source>
        <dbReference type="EMBL" id="NGO66354.1"/>
    </source>
</evidence>
<organism evidence="4 5">
    <name type="scientific">Rhizobium daejeonense</name>
    <dbReference type="NCBI Taxonomy" id="240521"/>
    <lineage>
        <taxon>Bacteria</taxon>
        <taxon>Pseudomonadati</taxon>
        <taxon>Pseudomonadota</taxon>
        <taxon>Alphaproteobacteria</taxon>
        <taxon>Hyphomicrobiales</taxon>
        <taxon>Rhizobiaceae</taxon>
        <taxon>Rhizobium/Agrobacterium group</taxon>
        <taxon>Rhizobium</taxon>
    </lineage>
</organism>
<dbReference type="GO" id="GO:0051287">
    <property type="term" value="F:NAD binding"/>
    <property type="evidence" value="ECO:0007669"/>
    <property type="project" value="InterPro"/>
</dbReference>
<gene>
    <name evidence="4" type="ORF">G6N76_22065</name>
</gene>
<feature type="domain" description="D-isomer specific 2-hydroxyacid dehydrogenase NAD-binding" evidence="3">
    <location>
        <begin position="128"/>
        <end position="284"/>
    </location>
</feature>
<accession>A0A6M1RX16</accession>
<reference evidence="4 5" key="1">
    <citation type="submission" date="2020-02" db="EMBL/GenBank/DDBJ databases">
        <title>Genome sequence of the type strain CCBAU10050 of Rhizobium daejeonense.</title>
        <authorList>
            <person name="Gao J."/>
            <person name="Sun J."/>
        </authorList>
    </citation>
    <scope>NUCLEOTIDE SEQUENCE [LARGE SCALE GENOMIC DNA]</scope>
    <source>
        <strain evidence="4 5">CCBAU10050</strain>
    </source>
</reference>
<proteinExistence type="predicted"/>
<dbReference type="InterPro" id="IPR036291">
    <property type="entry name" value="NAD(P)-bd_dom_sf"/>
</dbReference>
<dbReference type="PANTHER" id="PTHR43333">
    <property type="entry name" value="2-HACID_DH_C DOMAIN-CONTAINING PROTEIN"/>
    <property type="match status" value="1"/>
</dbReference>
<dbReference type="SUPFAM" id="SSF51735">
    <property type="entry name" value="NAD(P)-binding Rossmann-fold domains"/>
    <property type="match status" value="1"/>
</dbReference>
<dbReference type="GO" id="GO:0016491">
    <property type="term" value="F:oxidoreductase activity"/>
    <property type="evidence" value="ECO:0007669"/>
    <property type="project" value="UniProtKB-KW"/>
</dbReference>
<comment type="caution">
    <text evidence="4">The sequence shown here is derived from an EMBL/GenBank/DDBJ whole genome shotgun (WGS) entry which is preliminary data.</text>
</comment>
<protein>
    <submittedName>
        <fullName evidence="4">Hydroxyacid dehydrogenase</fullName>
    </submittedName>
</protein>
<dbReference type="InterPro" id="IPR006140">
    <property type="entry name" value="D-isomer_DH_NAD-bd"/>
</dbReference>